<protein>
    <recommendedName>
        <fullName evidence="4">RRM domain-containing protein</fullName>
    </recommendedName>
</protein>
<dbReference type="Gene3D" id="3.30.70.330">
    <property type="match status" value="2"/>
</dbReference>
<feature type="region of interest" description="Disordered" evidence="3">
    <location>
        <begin position="225"/>
        <end position="248"/>
    </location>
</feature>
<keyword evidence="1 2" id="KW-0694">RNA-binding</keyword>
<feature type="compositionally biased region" description="Basic and acidic residues" evidence="3">
    <location>
        <begin position="31"/>
        <end position="57"/>
    </location>
</feature>
<dbReference type="AlphaFoldDB" id="A0A9W7FJ48"/>
<dbReference type="PANTHER" id="PTHR23236">
    <property type="entry name" value="EUKARYOTIC TRANSLATION INITIATION FACTOR 4B/4H"/>
    <property type="match status" value="1"/>
</dbReference>
<proteinExistence type="predicted"/>
<feature type="domain" description="RRM" evidence="4">
    <location>
        <begin position="146"/>
        <end position="221"/>
    </location>
</feature>
<feature type="compositionally biased region" description="Basic and acidic residues" evidence="3">
    <location>
        <begin position="133"/>
        <end position="142"/>
    </location>
</feature>
<keyword evidence="6" id="KW-1185">Reference proteome</keyword>
<feature type="compositionally biased region" description="Basic residues" evidence="3">
    <location>
        <begin position="78"/>
        <end position="91"/>
    </location>
</feature>
<dbReference type="PROSITE" id="PS50102">
    <property type="entry name" value="RRM"/>
    <property type="match status" value="2"/>
</dbReference>
<dbReference type="PANTHER" id="PTHR23236:SF11">
    <property type="entry name" value="EUKARYOTIC TRANSLATION INITIATION FACTOR 4H"/>
    <property type="match status" value="1"/>
</dbReference>
<dbReference type="SUPFAM" id="SSF54928">
    <property type="entry name" value="RNA-binding domain, RBD"/>
    <property type="match status" value="2"/>
</dbReference>
<dbReference type="Pfam" id="PF00076">
    <property type="entry name" value="RRM_1"/>
    <property type="match status" value="2"/>
</dbReference>
<evidence type="ECO:0000256" key="2">
    <source>
        <dbReference type="PROSITE-ProRule" id="PRU00176"/>
    </source>
</evidence>
<evidence type="ECO:0000256" key="3">
    <source>
        <dbReference type="SAM" id="MobiDB-lite"/>
    </source>
</evidence>
<dbReference type="SMART" id="SM00360">
    <property type="entry name" value="RRM"/>
    <property type="match status" value="2"/>
</dbReference>
<dbReference type="InterPro" id="IPR035979">
    <property type="entry name" value="RBD_domain_sf"/>
</dbReference>
<feature type="compositionally biased region" description="Polar residues" evidence="3">
    <location>
        <begin position="230"/>
        <end position="245"/>
    </location>
</feature>
<feature type="domain" description="RRM" evidence="4">
    <location>
        <begin position="255"/>
        <end position="332"/>
    </location>
</feature>
<reference evidence="6" key="1">
    <citation type="journal article" date="2023" name="Commun. Biol.">
        <title>Genome analysis of Parmales, the sister group of diatoms, reveals the evolutionary specialization of diatoms from phago-mixotrophs to photoautotrophs.</title>
        <authorList>
            <person name="Ban H."/>
            <person name="Sato S."/>
            <person name="Yoshikawa S."/>
            <person name="Yamada K."/>
            <person name="Nakamura Y."/>
            <person name="Ichinomiya M."/>
            <person name="Sato N."/>
            <person name="Blanc-Mathieu R."/>
            <person name="Endo H."/>
            <person name="Kuwata A."/>
            <person name="Ogata H."/>
        </authorList>
    </citation>
    <scope>NUCLEOTIDE SEQUENCE [LARGE SCALE GENOMIC DNA]</scope>
    <source>
        <strain evidence="6">NIES 3700</strain>
    </source>
</reference>
<gene>
    <name evidence="5" type="ORF">TrLO_g11095</name>
</gene>
<feature type="compositionally biased region" description="Basic and acidic residues" evidence="3">
    <location>
        <begin position="64"/>
        <end position="77"/>
    </location>
</feature>
<dbReference type="EMBL" id="BRXW01000184">
    <property type="protein sequence ID" value="GMI13021.1"/>
    <property type="molecule type" value="Genomic_DNA"/>
</dbReference>
<feature type="compositionally biased region" description="Acidic residues" evidence="3">
    <location>
        <begin position="100"/>
        <end position="110"/>
    </location>
</feature>
<evidence type="ECO:0000256" key="1">
    <source>
        <dbReference type="ARBA" id="ARBA00022884"/>
    </source>
</evidence>
<comment type="caution">
    <text evidence="5">The sequence shown here is derived from an EMBL/GenBank/DDBJ whole genome shotgun (WGS) entry which is preliminary data.</text>
</comment>
<evidence type="ECO:0000313" key="6">
    <source>
        <dbReference type="Proteomes" id="UP001165122"/>
    </source>
</evidence>
<dbReference type="OrthoDB" id="439808at2759"/>
<sequence length="332" mass="36820">MDAQILKSLNISSNSVKTLRETVLVAEQCDPKDKASRKEFKTHMKKLETDGKIRISEDGIVSLAKEKRKGEGEEKGEKKAKKEKKEKKEKKSKKEKEDSTEPTADDDEPVVADATEEHPEADVSLTSPVPSAEKNKPCKGNRDGVTRLFLGNLPFKVDEQTLKDHLPGTLTHVKWITDKETGRFYGSAFIEMLNSVDAASAVGVAGSELMGRALKINFAPAREGDIWPPTKTSTTGGQAGSNSRKTMSEKPENCTKLFIGNLSYDIDDDGIFKFFENVEAEVKAVRWLHHKDSGDFKGVGYVEFWNTEACDKAATLNGKNLLGRPIRIDWTD</sequence>
<name>A0A9W7FJ48_9STRA</name>
<accession>A0A9W7FJ48</accession>
<evidence type="ECO:0000259" key="4">
    <source>
        <dbReference type="PROSITE" id="PS50102"/>
    </source>
</evidence>
<dbReference type="InterPro" id="IPR000504">
    <property type="entry name" value="RRM_dom"/>
</dbReference>
<dbReference type="Proteomes" id="UP001165122">
    <property type="component" value="Unassembled WGS sequence"/>
</dbReference>
<organism evidence="5 6">
    <name type="scientific">Triparma laevis f. longispina</name>
    <dbReference type="NCBI Taxonomy" id="1714387"/>
    <lineage>
        <taxon>Eukaryota</taxon>
        <taxon>Sar</taxon>
        <taxon>Stramenopiles</taxon>
        <taxon>Ochrophyta</taxon>
        <taxon>Bolidophyceae</taxon>
        <taxon>Parmales</taxon>
        <taxon>Triparmaceae</taxon>
        <taxon>Triparma</taxon>
    </lineage>
</organism>
<dbReference type="GO" id="GO:0003723">
    <property type="term" value="F:RNA binding"/>
    <property type="evidence" value="ECO:0007669"/>
    <property type="project" value="UniProtKB-UniRule"/>
</dbReference>
<evidence type="ECO:0000313" key="5">
    <source>
        <dbReference type="EMBL" id="GMI13021.1"/>
    </source>
</evidence>
<feature type="region of interest" description="Disordered" evidence="3">
    <location>
        <begin position="31"/>
        <end position="142"/>
    </location>
</feature>
<dbReference type="InterPro" id="IPR012677">
    <property type="entry name" value="Nucleotide-bd_a/b_plait_sf"/>
</dbReference>